<dbReference type="GO" id="GO:0046872">
    <property type="term" value="F:metal ion binding"/>
    <property type="evidence" value="ECO:0007669"/>
    <property type="project" value="UniProtKB-KW"/>
</dbReference>
<keyword evidence="3" id="KW-0862">Zinc</keyword>
<feature type="domain" description="Hcy-binding" evidence="4">
    <location>
        <begin position="1"/>
        <end position="302"/>
    </location>
</feature>
<keyword evidence="2 3" id="KW-0808">Transferase</keyword>
<comment type="cofactor">
    <cofactor evidence="3">
        <name>Zn(2+)</name>
        <dbReference type="ChEBI" id="CHEBI:29105"/>
    </cofactor>
</comment>
<dbReference type="PANTHER" id="PTHR11103:SF18">
    <property type="entry name" value="SLR1189 PROTEIN"/>
    <property type="match status" value="1"/>
</dbReference>
<evidence type="ECO:0000313" key="6">
    <source>
        <dbReference type="Proteomes" id="UP000612585"/>
    </source>
</evidence>
<keyword evidence="3" id="KW-0479">Metal-binding</keyword>
<comment type="caution">
    <text evidence="5">The sequence shown here is derived from an EMBL/GenBank/DDBJ whole genome shotgun (WGS) entry which is preliminary data.</text>
</comment>
<dbReference type="InterPro" id="IPR003726">
    <property type="entry name" value="HCY_dom"/>
</dbReference>
<feature type="binding site" evidence="3">
    <location>
        <position position="287"/>
    </location>
    <ligand>
        <name>Zn(2+)</name>
        <dbReference type="ChEBI" id="CHEBI:29105"/>
    </ligand>
</feature>
<dbReference type="AlphaFoldDB" id="A0A8J4E537"/>
<accession>A0A8J4E537</accession>
<feature type="binding site" evidence="3">
    <location>
        <position position="219"/>
    </location>
    <ligand>
        <name>Zn(2+)</name>
        <dbReference type="ChEBI" id="CHEBI:29105"/>
    </ligand>
</feature>
<dbReference type="SUPFAM" id="SSF82282">
    <property type="entry name" value="Homocysteine S-methyltransferase"/>
    <property type="match status" value="1"/>
</dbReference>
<gene>
    <name evidence="5" type="ORF">Vau01_093870</name>
</gene>
<dbReference type="PROSITE" id="PS50970">
    <property type="entry name" value="HCY"/>
    <property type="match status" value="1"/>
</dbReference>
<dbReference type="EMBL" id="BOPG01000071">
    <property type="protein sequence ID" value="GIJ61871.1"/>
    <property type="molecule type" value="Genomic_DNA"/>
</dbReference>
<evidence type="ECO:0000256" key="2">
    <source>
        <dbReference type="ARBA" id="ARBA00022679"/>
    </source>
</evidence>
<keyword evidence="1 3" id="KW-0489">Methyltransferase</keyword>
<dbReference type="InterPro" id="IPR036589">
    <property type="entry name" value="HCY_dom_sf"/>
</dbReference>
<evidence type="ECO:0000256" key="3">
    <source>
        <dbReference type="PROSITE-ProRule" id="PRU00333"/>
    </source>
</evidence>
<protein>
    <submittedName>
        <fullName evidence="5">Homocysteine S-methyltransferase</fullName>
    </submittedName>
</protein>
<evidence type="ECO:0000259" key="4">
    <source>
        <dbReference type="PROSITE" id="PS50970"/>
    </source>
</evidence>
<name>A0A8J4E537_9ACTN</name>
<dbReference type="RefSeq" id="WP_239152426.1">
    <property type="nucleotide sequence ID" value="NZ_BOPG01000071.1"/>
</dbReference>
<organism evidence="5 6">
    <name type="scientific">Virgisporangium aurantiacum</name>
    <dbReference type="NCBI Taxonomy" id="175570"/>
    <lineage>
        <taxon>Bacteria</taxon>
        <taxon>Bacillati</taxon>
        <taxon>Actinomycetota</taxon>
        <taxon>Actinomycetes</taxon>
        <taxon>Micromonosporales</taxon>
        <taxon>Micromonosporaceae</taxon>
        <taxon>Virgisporangium</taxon>
    </lineage>
</organism>
<evidence type="ECO:0000313" key="5">
    <source>
        <dbReference type="EMBL" id="GIJ61871.1"/>
    </source>
</evidence>
<dbReference type="Proteomes" id="UP000612585">
    <property type="component" value="Unassembled WGS sequence"/>
</dbReference>
<sequence length="307" mass="32820">MAALPQMSGQPMVTDGGLETDLIYHHGVGLPEFAAFPLLDNDRGRDLLRRYYEPYINIAKQARAGLQLETPTWRASSDWGDRLGYTAADLRRVNHQAVVILQQLRDRAGLDPLLVSGNLGPRGDGYTAGDDVDPADATAYHTPQIDAFAEAGADLVTALTLTCTGEAIGIVRAARSARLPVAVSFTVERDGRLPDGTPLSTAIATVDAEAAPDYFMVNCAHPDHIAPALTDGGWRSRIVGLRANASTLSHAELDAATELDEGNPVELARAHDRLRSQLPNLALLGGCCGTDARHVAAMWETRPATVN</sequence>
<proteinExistence type="predicted"/>
<reference evidence="5" key="1">
    <citation type="submission" date="2021-01" db="EMBL/GenBank/DDBJ databases">
        <title>Whole genome shotgun sequence of Virgisporangium aurantiacum NBRC 16421.</title>
        <authorList>
            <person name="Komaki H."/>
            <person name="Tamura T."/>
        </authorList>
    </citation>
    <scope>NUCLEOTIDE SEQUENCE</scope>
    <source>
        <strain evidence="5">NBRC 16421</strain>
    </source>
</reference>
<evidence type="ECO:0000256" key="1">
    <source>
        <dbReference type="ARBA" id="ARBA00022603"/>
    </source>
</evidence>
<keyword evidence="6" id="KW-1185">Reference proteome</keyword>
<feature type="binding site" evidence="3">
    <location>
        <position position="288"/>
    </location>
    <ligand>
        <name>Zn(2+)</name>
        <dbReference type="ChEBI" id="CHEBI:29105"/>
    </ligand>
</feature>
<dbReference type="PANTHER" id="PTHR11103">
    <property type="entry name" value="SLR1189 PROTEIN"/>
    <property type="match status" value="1"/>
</dbReference>
<dbReference type="Gene3D" id="3.20.20.330">
    <property type="entry name" value="Homocysteine-binding-like domain"/>
    <property type="match status" value="1"/>
</dbReference>
<dbReference type="Pfam" id="PF02574">
    <property type="entry name" value="S-methyl_trans"/>
    <property type="match status" value="1"/>
</dbReference>
<dbReference type="GO" id="GO:0032259">
    <property type="term" value="P:methylation"/>
    <property type="evidence" value="ECO:0007669"/>
    <property type="project" value="UniProtKB-KW"/>
</dbReference>
<dbReference type="GO" id="GO:0008168">
    <property type="term" value="F:methyltransferase activity"/>
    <property type="evidence" value="ECO:0007669"/>
    <property type="project" value="UniProtKB-UniRule"/>
</dbReference>